<sequence length="128" mass="14283">MRFSTFNEAEQSRSFGCGIQAYEVGHWTPIPRNDRGISFDVCAHPAQVLPPRRRPKPSALPPPSVRLFSALMVTAQSEHRNLRSFARPFVAPIARIMPAPVLVGSGLPEVTVNWCLRQDPLSNNSPFY</sequence>
<reference evidence="1" key="3">
    <citation type="submission" date="2020-12" db="UniProtKB">
        <authorList>
            <consortium name="EnsemblPlants"/>
        </authorList>
    </citation>
    <scope>IDENTIFICATION</scope>
</reference>
<keyword evidence="2" id="KW-1185">Reference proteome</keyword>
<evidence type="ECO:0000313" key="2">
    <source>
        <dbReference type="Proteomes" id="UP000006727"/>
    </source>
</evidence>
<name>A0A7I4ERT1_PHYPA</name>
<accession>A0A7I4ERT1</accession>
<reference evidence="1 2" key="1">
    <citation type="journal article" date="2008" name="Science">
        <title>The Physcomitrella genome reveals evolutionary insights into the conquest of land by plants.</title>
        <authorList>
            <person name="Rensing S."/>
            <person name="Lang D."/>
            <person name="Zimmer A."/>
            <person name="Terry A."/>
            <person name="Salamov A."/>
            <person name="Shapiro H."/>
            <person name="Nishiyama T."/>
            <person name="Perroud P.-F."/>
            <person name="Lindquist E."/>
            <person name="Kamisugi Y."/>
            <person name="Tanahashi T."/>
            <person name="Sakakibara K."/>
            <person name="Fujita T."/>
            <person name="Oishi K."/>
            <person name="Shin-I T."/>
            <person name="Kuroki Y."/>
            <person name="Toyoda A."/>
            <person name="Suzuki Y."/>
            <person name="Hashimoto A."/>
            <person name="Yamaguchi K."/>
            <person name="Sugano A."/>
            <person name="Kohara Y."/>
            <person name="Fujiyama A."/>
            <person name="Anterola A."/>
            <person name="Aoki S."/>
            <person name="Ashton N."/>
            <person name="Barbazuk W.B."/>
            <person name="Barker E."/>
            <person name="Bennetzen J."/>
            <person name="Bezanilla M."/>
            <person name="Blankenship R."/>
            <person name="Cho S.H."/>
            <person name="Dutcher S."/>
            <person name="Estelle M."/>
            <person name="Fawcett J.A."/>
            <person name="Gundlach H."/>
            <person name="Hanada K."/>
            <person name="Heyl A."/>
            <person name="Hicks K.A."/>
            <person name="Hugh J."/>
            <person name="Lohr M."/>
            <person name="Mayer K."/>
            <person name="Melkozernov A."/>
            <person name="Murata T."/>
            <person name="Nelson D."/>
            <person name="Pils B."/>
            <person name="Prigge M."/>
            <person name="Reiss B."/>
            <person name="Renner T."/>
            <person name="Rombauts S."/>
            <person name="Rushton P."/>
            <person name="Sanderfoot A."/>
            <person name="Schween G."/>
            <person name="Shiu S.-H."/>
            <person name="Stueber K."/>
            <person name="Theodoulou F.L."/>
            <person name="Tu H."/>
            <person name="Van de Peer Y."/>
            <person name="Verrier P.J."/>
            <person name="Waters E."/>
            <person name="Wood A."/>
            <person name="Yang L."/>
            <person name="Cove D."/>
            <person name="Cuming A."/>
            <person name="Hasebe M."/>
            <person name="Lucas S."/>
            <person name="Mishler D.B."/>
            <person name="Reski R."/>
            <person name="Grigoriev I."/>
            <person name="Quatrano R.S."/>
            <person name="Boore J.L."/>
        </authorList>
    </citation>
    <scope>NUCLEOTIDE SEQUENCE [LARGE SCALE GENOMIC DNA]</scope>
    <source>
        <strain evidence="1 2">cv. Gransden 2004</strain>
    </source>
</reference>
<dbReference type="EMBL" id="ABEU02000026">
    <property type="status" value="NOT_ANNOTATED_CDS"/>
    <property type="molecule type" value="Genomic_DNA"/>
</dbReference>
<reference evidence="1 2" key="2">
    <citation type="journal article" date="2018" name="Plant J.">
        <title>The Physcomitrella patens chromosome-scale assembly reveals moss genome structure and evolution.</title>
        <authorList>
            <person name="Lang D."/>
            <person name="Ullrich K.K."/>
            <person name="Murat F."/>
            <person name="Fuchs J."/>
            <person name="Jenkins J."/>
            <person name="Haas F.B."/>
            <person name="Piednoel M."/>
            <person name="Gundlach H."/>
            <person name="Van Bel M."/>
            <person name="Meyberg R."/>
            <person name="Vives C."/>
            <person name="Morata J."/>
            <person name="Symeonidi A."/>
            <person name="Hiss M."/>
            <person name="Muchero W."/>
            <person name="Kamisugi Y."/>
            <person name="Saleh O."/>
            <person name="Blanc G."/>
            <person name="Decker E.L."/>
            <person name="van Gessel N."/>
            <person name="Grimwood J."/>
            <person name="Hayes R.D."/>
            <person name="Graham S.W."/>
            <person name="Gunter L.E."/>
            <person name="McDaniel S.F."/>
            <person name="Hoernstein S.N.W."/>
            <person name="Larsson A."/>
            <person name="Li F.W."/>
            <person name="Perroud P.F."/>
            <person name="Phillips J."/>
            <person name="Ranjan P."/>
            <person name="Rokshar D.S."/>
            <person name="Rothfels C.J."/>
            <person name="Schneider L."/>
            <person name="Shu S."/>
            <person name="Stevenson D.W."/>
            <person name="Thummler F."/>
            <person name="Tillich M."/>
            <person name="Villarreal Aguilar J.C."/>
            <person name="Widiez T."/>
            <person name="Wong G.K."/>
            <person name="Wymore A."/>
            <person name="Zhang Y."/>
            <person name="Zimmer A.D."/>
            <person name="Quatrano R.S."/>
            <person name="Mayer K.F.X."/>
            <person name="Goodstein D."/>
            <person name="Casacuberta J.M."/>
            <person name="Vandepoele K."/>
            <person name="Reski R."/>
            <person name="Cuming A.C."/>
            <person name="Tuskan G.A."/>
            <person name="Maumus F."/>
            <person name="Salse J."/>
            <person name="Schmutz J."/>
            <person name="Rensing S.A."/>
        </authorList>
    </citation>
    <scope>NUCLEOTIDE SEQUENCE [LARGE SCALE GENOMIC DNA]</scope>
    <source>
        <strain evidence="1 2">cv. Gransden 2004</strain>
    </source>
</reference>
<dbReference type="EnsemblPlants" id="Pp3c26_9800V3.2">
    <property type="protein sequence ID" value="PAC:32918245.CDS.1"/>
    <property type="gene ID" value="Pp3c26_9800"/>
</dbReference>
<protein>
    <submittedName>
        <fullName evidence="1">Uncharacterized protein</fullName>
    </submittedName>
</protein>
<dbReference type="Proteomes" id="UP000006727">
    <property type="component" value="Chromosome 26"/>
</dbReference>
<evidence type="ECO:0000313" key="1">
    <source>
        <dbReference type="EnsemblPlants" id="PAC:32918245.CDS.1"/>
    </source>
</evidence>
<dbReference type="Gramene" id="Pp3c26_9800V3.2">
    <property type="protein sequence ID" value="PAC:32918245.CDS.1"/>
    <property type="gene ID" value="Pp3c26_9800"/>
</dbReference>
<organism evidence="1 2">
    <name type="scientific">Physcomitrium patens</name>
    <name type="common">Spreading-leaved earth moss</name>
    <name type="synonym">Physcomitrella patens</name>
    <dbReference type="NCBI Taxonomy" id="3218"/>
    <lineage>
        <taxon>Eukaryota</taxon>
        <taxon>Viridiplantae</taxon>
        <taxon>Streptophyta</taxon>
        <taxon>Embryophyta</taxon>
        <taxon>Bryophyta</taxon>
        <taxon>Bryophytina</taxon>
        <taxon>Bryopsida</taxon>
        <taxon>Funariidae</taxon>
        <taxon>Funariales</taxon>
        <taxon>Funariaceae</taxon>
        <taxon>Physcomitrium</taxon>
    </lineage>
</organism>
<proteinExistence type="predicted"/>
<dbReference type="AlphaFoldDB" id="A0A7I4ERT1"/>